<evidence type="ECO:0000313" key="4">
    <source>
        <dbReference type="Proteomes" id="UP001163846"/>
    </source>
</evidence>
<evidence type="ECO:0000256" key="2">
    <source>
        <dbReference type="ARBA" id="ARBA00023239"/>
    </source>
</evidence>
<dbReference type="SFLD" id="SFLDS00005">
    <property type="entry name" value="Isoprenoid_Synthase_Type_I"/>
    <property type="match status" value="1"/>
</dbReference>
<dbReference type="Proteomes" id="UP001163846">
    <property type="component" value="Unassembled WGS sequence"/>
</dbReference>
<accession>A0AA38UK79</accession>
<name>A0AA38UK79_9AGAR</name>
<comment type="caution">
    <text evidence="3">The sequence shown here is derived from an EMBL/GenBank/DDBJ whole genome shotgun (WGS) entry which is preliminary data.</text>
</comment>
<dbReference type="GO" id="GO:0016838">
    <property type="term" value="F:carbon-oxygen lyase activity, acting on phosphates"/>
    <property type="evidence" value="ECO:0007669"/>
    <property type="project" value="InterPro"/>
</dbReference>
<evidence type="ECO:0000313" key="3">
    <source>
        <dbReference type="EMBL" id="KAJ3843856.1"/>
    </source>
</evidence>
<dbReference type="InterPro" id="IPR024652">
    <property type="entry name" value="Trichodiene_synth"/>
</dbReference>
<gene>
    <name evidence="3" type="ORF">F5878DRAFT_220898</name>
</gene>
<dbReference type="Gene3D" id="1.10.600.10">
    <property type="entry name" value="Farnesyl Diphosphate Synthase"/>
    <property type="match status" value="1"/>
</dbReference>
<sequence length="304" mass="34068">MMRVAKEEIVFALRSFLSRCSVPYRKIQMDETLLAMSFDEARKRGYIVDGPDPLKPCIPQGVCISMTSYAHLKDTSVQVWMALFTACAIYCDDKFQKDTEAVALFSKRLMYNQPQQDHVLDGLADLILEIPRLFPKISANIMVTSALNLINGFLLEDQTKGLPVSAWADNYPAFSRSITGAGELYALAIFPPEVPLGSYIQALPSLRAFVVNVNDILSFYKEEQAEETVNHISLIAFARGCSQSHAFHSLIHETVEAHQKIINILGSDLQALDAYRNFASGYVYFHTSVDSRYHLNELDLGLEA</sequence>
<organism evidence="3 4">
    <name type="scientific">Lentinula raphanica</name>
    <dbReference type="NCBI Taxonomy" id="153919"/>
    <lineage>
        <taxon>Eukaryota</taxon>
        <taxon>Fungi</taxon>
        <taxon>Dikarya</taxon>
        <taxon>Basidiomycota</taxon>
        <taxon>Agaricomycotina</taxon>
        <taxon>Agaricomycetes</taxon>
        <taxon>Agaricomycetidae</taxon>
        <taxon>Agaricales</taxon>
        <taxon>Marasmiineae</taxon>
        <taxon>Omphalotaceae</taxon>
        <taxon>Lentinula</taxon>
    </lineage>
</organism>
<dbReference type="SUPFAM" id="SSF48576">
    <property type="entry name" value="Terpenoid synthases"/>
    <property type="match status" value="1"/>
</dbReference>
<dbReference type="Pfam" id="PF06330">
    <property type="entry name" value="TRI5"/>
    <property type="match status" value="1"/>
</dbReference>
<dbReference type="InterPro" id="IPR008949">
    <property type="entry name" value="Isoprenoid_synthase_dom_sf"/>
</dbReference>
<dbReference type="AlphaFoldDB" id="A0AA38UK79"/>
<comment type="similarity">
    <text evidence="1">Belongs to the trichodiene synthase family.</text>
</comment>
<proteinExistence type="inferred from homology"/>
<dbReference type="SFLD" id="SFLDG01021">
    <property type="entry name" value="Trichodiene_Synthase_Like"/>
    <property type="match status" value="1"/>
</dbReference>
<evidence type="ECO:0000256" key="1">
    <source>
        <dbReference type="ARBA" id="ARBA00007946"/>
    </source>
</evidence>
<reference evidence="3" key="1">
    <citation type="submission" date="2022-08" db="EMBL/GenBank/DDBJ databases">
        <authorList>
            <consortium name="DOE Joint Genome Institute"/>
            <person name="Min B."/>
            <person name="Riley R."/>
            <person name="Sierra-Patev S."/>
            <person name="Naranjo-Ortiz M."/>
            <person name="Looney B."/>
            <person name="Konkel Z."/>
            <person name="Slot J.C."/>
            <person name="Sakamoto Y."/>
            <person name="Steenwyk J.L."/>
            <person name="Rokas A."/>
            <person name="Carro J."/>
            <person name="Camarero S."/>
            <person name="Ferreira P."/>
            <person name="Molpeceres G."/>
            <person name="Ruiz-Duenas F.J."/>
            <person name="Serrano A."/>
            <person name="Henrissat B."/>
            <person name="Drula E."/>
            <person name="Hughes K.W."/>
            <person name="Mata J.L."/>
            <person name="Ishikawa N.K."/>
            <person name="Vargas-Isla R."/>
            <person name="Ushijima S."/>
            <person name="Smith C.A."/>
            <person name="Ahrendt S."/>
            <person name="Andreopoulos W."/>
            <person name="He G."/>
            <person name="Labutti K."/>
            <person name="Lipzen A."/>
            <person name="Ng V."/>
            <person name="Sandor L."/>
            <person name="Barry K."/>
            <person name="Martinez A.T."/>
            <person name="Xiao Y."/>
            <person name="Gibbons J.G."/>
            <person name="Terashima K."/>
            <person name="Hibbett D.S."/>
            <person name="Grigoriev I.V."/>
        </authorList>
    </citation>
    <scope>NUCLEOTIDE SEQUENCE</scope>
    <source>
        <strain evidence="3">TFB9207</strain>
    </source>
</reference>
<keyword evidence="2" id="KW-0456">Lyase</keyword>
<dbReference type="EMBL" id="MU805966">
    <property type="protein sequence ID" value="KAJ3843856.1"/>
    <property type="molecule type" value="Genomic_DNA"/>
</dbReference>
<keyword evidence="4" id="KW-1185">Reference proteome</keyword>
<protein>
    <submittedName>
        <fullName evidence="3">Isoprenoid synthase domain-containing protein</fullName>
    </submittedName>
</protein>